<proteinExistence type="predicted"/>
<sequence length="139" mass="16094">MNGKVNVSKEFNVKHKNIREGLPKLSDNREYVDCKAKGPRWTNDVGLVGDYGISPRQCGKSGIAYWGLWNSPKVVWDGSLPLPFQCCWYELRDWLEELLFASTAMERPEKKRSRDLEKESLRLPLSSFFLHSVNSVNRF</sequence>
<reference evidence="1 2" key="1">
    <citation type="submission" date="2024-01" db="EMBL/GenBank/DDBJ databases">
        <title>The genomes of 5 underutilized Papilionoideae crops provide insights into root nodulation and disease resistanc.</title>
        <authorList>
            <person name="Jiang F."/>
        </authorList>
    </citation>
    <scope>NUCLEOTIDE SEQUENCE [LARGE SCALE GENOMIC DNA]</scope>
    <source>
        <strain evidence="1">LVBAO_FW01</strain>
        <tissue evidence="1">Leaves</tissue>
    </source>
</reference>
<dbReference type="AlphaFoldDB" id="A0AAN9JVS7"/>
<dbReference type="EMBL" id="JAYMYQ010000011">
    <property type="protein sequence ID" value="KAK7306038.1"/>
    <property type="molecule type" value="Genomic_DNA"/>
</dbReference>
<keyword evidence="2" id="KW-1185">Reference proteome</keyword>
<dbReference type="PANTHER" id="PTHR46419">
    <property type="entry name" value="ADP-RIBOSYLATION FACTOR GTPASE-ACTIVATING PROTEIN AGD5"/>
    <property type="match status" value="1"/>
</dbReference>
<evidence type="ECO:0000313" key="2">
    <source>
        <dbReference type="Proteomes" id="UP001367508"/>
    </source>
</evidence>
<organism evidence="1 2">
    <name type="scientific">Canavalia gladiata</name>
    <name type="common">Sword bean</name>
    <name type="synonym">Dolichos gladiatus</name>
    <dbReference type="NCBI Taxonomy" id="3824"/>
    <lineage>
        <taxon>Eukaryota</taxon>
        <taxon>Viridiplantae</taxon>
        <taxon>Streptophyta</taxon>
        <taxon>Embryophyta</taxon>
        <taxon>Tracheophyta</taxon>
        <taxon>Spermatophyta</taxon>
        <taxon>Magnoliopsida</taxon>
        <taxon>eudicotyledons</taxon>
        <taxon>Gunneridae</taxon>
        <taxon>Pentapetalae</taxon>
        <taxon>rosids</taxon>
        <taxon>fabids</taxon>
        <taxon>Fabales</taxon>
        <taxon>Fabaceae</taxon>
        <taxon>Papilionoideae</taxon>
        <taxon>50 kb inversion clade</taxon>
        <taxon>NPAAA clade</taxon>
        <taxon>indigoferoid/millettioid clade</taxon>
        <taxon>Phaseoleae</taxon>
        <taxon>Canavalia</taxon>
    </lineage>
</organism>
<dbReference type="Proteomes" id="UP001367508">
    <property type="component" value="Unassembled WGS sequence"/>
</dbReference>
<dbReference type="PANTHER" id="PTHR46419:SF2">
    <property type="entry name" value="ADP-RIBOSYLATION FACTOR GTPASE-ACTIVATING PROTEIN AGD5"/>
    <property type="match status" value="1"/>
</dbReference>
<accession>A0AAN9JVS7</accession>
<name>A0AAN9JVS7_CANGL</name>
<evidence type="ECO:0000313" key="1">
    <source>
        <dbReference type="EMBL" id="KAK7306038.1"/>
    </source>
</evidence>
<gene>
    <name evidence="1" type="ORF">VNO77_43952</name>
</gene>
<dbReference type="GO" id="GO:0005096">
    <property type="term" value="F:GTPase activator activity"/>
    <property type="evidence" value="ECO:0007669"/>
    <property type="project" value="InterPro"/>
</dbReference>
<dbReference type="InterPro" id="IPR044520">
    <property type="entry name" value="ARF_GAP_AGD5/15"/>
</dbReference>
<protein>
    <submittedName>
        <fullName evidence="1">Uncharacterized protein</fullName>
    </submittedName>
</protein>
<comment type="caution">
    <text evidence="1">The sequence shown here is derived from an EMBL/GenBank/DDBJ whole genome shotgun (WGS) entry which is preliminary data.</text>
</comment>